<name>A0A1M4UMZ9_9FLAO</name>
<keyword evidence="8 16" id="KW-0472">Membrane</keyword>
<sequence length="832" mass="93990">MSDKITPAEAKVPVGQKAAFGAGHFILNVLPGTLGVFIQFFLLTAWGVDPLWAGLLGGLPRVFDAITDPIMGFITDNTKSRWGRRRPYIFFGSILSGILFFLMWQLDDNASESYIIWHVMILQLLFLIGNTMFATPLVGLGYEMTPDYHERTRLMAFSNTMGQIAWMIVPWLYVIIPDTETFSTKPEGVRTMALIVGSMTIIFGVLPSLFCKGMDAGEMEDRERISFKTLAKNLKKLWEGILQVSKNKPFMKLCGATFLVFNGFQLVAAFGVFIIVFYMYNGSYDMAGTWPAWFNTINAIITAFIVIPIISKIATKIGKRNAFLLSTFLSIVGYVLKWWGFDVELNAQFNETALGQSLTEGLGTIFNFLNPYLERIGASWFTINVEDGVPWLIFLPIPLFAFGMGGLFTLMMSMTADVCDLDELENGLPRKEGTFGAIYWLMVKLGQSIALVLSGVILSIVGFVPDADVQTIETMTNLRIADIIVPAGTAAIAFIVMWSYNLDEKRVNEIGKELKRRKVKPKVISSSGYLAHKNFSFEGLNLQPEREYDLDFVQKSPREIKALFAATLKKGLHGICFSPYEEGQDLTDKLTEEQISRRMRIIKPYTKWVRSFSCTNGNEYIPQFAKNNNLQTVVGAWISNDKQNNEAEIKKLVSLAQAGMVDIAVVGNEVLLRSELSVEEVIDYLKRVKSLIPKGIPVAYVDAYYIFDQHPALIEASDVILINCYPFWEGADIDVSTAYLRYMYRLIEIRAKGKPVIISETGWPSDGECTENAEPSKVNAMKYFINVQHWSNKEDIPMFYFSSFDESWKIYHEGDVGQRWGIWNEKEKLKFK</sequence>
<keyword evidence="9" id="KW-0325">Glycoprotein</keyword>
<evidence type="ECO:0000256" key="2">
    <source>
        <dbReference type="ARBA" id="ARBA00004236"/>
    </source>
</evidence>
<dbReference type="InterPro" id="IPR000490">
    <property type="entry name" value="Glyco_hydro_17"/>
</dbReference>
<dbReference type="RefSeq" id="WP_073192479.1">
    <property type="nucleotide sequence ID" value="NZ_FQTW01000003.1"/>
</dbReference>
<evidence type="ECO:0000256" key="9">
    <source>
        <dbReference type="ARBA" id="ARBA00023180"/>
    </source>
</evidence>
<comment type="subcellular location">
    <subcellularLocation>
        <location evidence="2">Cell membrane</location>
    </subcellularLocation>
    <subcellularLocation>
        <location evidence="1">Secreted</location>
        <location evidence="1">Cell wall</location>
    </subcellularLocation>
</comment>
<dbReference type="InterPro" id="IPR017853">
    <property type="entry name" value="GH"/>
</dbReference>
<evidence type="ECO:0000313" key="17">
    <source>
        <dbReference type="EMBL" id="SHE58099.1"/>
    </source>
</evidence>
<dbReference type="Proteomes" id="UP000184462">
    <property type="component" value="Unassembled WGS sequence"/>
</dbReference>
<evidence type="ECO:0000256" key="8">
    <source>
        <dbReference type="ARBA" id="ARBA00023136"/>
    </source>
</evidence>
<feature type="transmembrane region" description="Helical" evidence="16">
    <location>
        <begin position="322"/>
        <end position="341"/>
    </location>
</feature>
<keyword evidence="5" id="KW-0964">Secreted</keyword>
<accession>A0A1M4UMZ9</accession>
<dbReference type="PANTHER" id="PTHR16631:SF17">
    <property type="entry name" value="GLUCAN ENDO-1,3-BETA-GLUCOSIDASE BTGC"/>
    <property type="match status" value="1"/>
</dbReference>
<dbReference type="GO" id="GO:0004553">
    <property type="term" value="F:hydrolase activity, hydrolyzing O-glycosyl compounds"/>
    <property type="evidence" value="ECO:0007669"/>
    <property type="project" value="InterPro"/>
</dbReference>
<feature type="transmembrane region" description="Helical" evidence="16">
    <location>
        <begin position="253"/>
        <end position="280"/>
    </location>
</feature>
<dbReference type="Gene3D" id="1.20.1250.20">
    <property type="entry name" value="MFS general substrate transporter like domains"/>
    <property type="match status" value="2"/>
</dbReference>
<gene>
    <name evidence="17" type="ORF">SAMN05444278_10321</name>
</gene>
<dbReference type="CDD" id="cd17332">
    <property type="entry name" value="MFS_MelB_like"/>
    <property type="match status" value="1"/>
</dbReference>
<dbReference type="InterPro" id="IPR050732">
    <property type="entry name" value="Beta-glucan_modifiers"/>
</dbReference>
<comment type="function">
    <text evidence="13">Glucanases play a role in cell expansion during growth, in cell-cell fusion during mating, and in spore release during sporulation. This enzyme may be involved in beta-glucan degradation. Active on laminarin and lichenan.</text>
</comment>
<keyword evidence="12" id="KW-0624">Polysaccharide degradation</keyword>
<proteinExistence type="predicted"/>
<keyword evidence="10" id="KW-0119">Carbohydrate metabolism</keyword>
<dbReference type="GO" id="GO:0000272">
    <property type="term" value="P:polysaccharide catabolic process"/>
    <property type="evidence" value="ECO:0007669"/>
    <property type="project" value="UniProtKB-KW"/>
</dbReference>
<dbReference type="OrthoDB" id="9764596at2"/>
<dbReference type="SUPFAM" id="SSF51445">
    <property type="entry name" value="(Trans)glycosidases"/>
    <property type="match status" value="1"/>
</dbReference>
<dbReference type="STRING" id="1155689.SAMN05444278_10321"/>
<evidence type="ECO:0000256" key="7">
    <source>
        <dbReference type="ARBA" id="ARBA00022801"/>
    </source>
</evidence>
<keyword evidence="16" id="KW-0812">Transmembrane</keyword>
<dbReference type="InterPro" id="IPR036259">
    <property type="entry name" value="MFS_trans_sf"/>
</dbReference>
<keyword evidence="16" id="KW-1133">Transmembrane helix</keyword>
<keyword evidence="4" id="KW-0134">Cell wall</keyword>
<feature type="transmembrane region" description="Helical" evidence="16">
    <location>
        <begin position="292"/>
        <end position="310"/>
    </location>
</feature>
<evidence type="ECO:0000256" key="3">
    <source>
        <dbReference type="ARBA" id="ARBA00022475"/>
    </source>
</evidence>
<keyword evidence="7" id="KW-0378">Hydrolase</keyword>
<dbReference type="GO" id="GO:0071555">
    <property type="term" value="P:cell wall organization"/>
    <property type="evidence" value="ECO:0007669"/>
    <property type="project" value="UniProtKB-KW"/>
</dbReference>
<evidence type="ECO:0000256" key="10">
    <source>
        <dbReference type="ARBA" id="ARBA00023277"/>
    </source>
</evidence>
<reference evidence="17 18" key="1">
    <citation type="submission" date="2016-11" db="EMBL/GenBank/DDBJ databases">
        <authorList>
            <person name="Jaros S."/>
            <person name="Januszkiewicz K."/>
            <person name="Wedrychowicz H."/>
        </authorList>
    </citation>
    <scope>NUCLEOTIDE SEQUENCE [LARGE SCALE GENOMIC DNA]</scope>
    <source>
        <strain evidence="17 18">DSM 25661</strain>
    </source>
</reference>
<keyword evidence="18" id="KW-1185">Reference proteome</keyword>
<dbReference type="AlphaFoldDB" id="A0A1M4UMZ9"/>
<evidence type="ECO:0000256" key="6">
    <source>
        <dbReference type="ARBA" id="ARBA00022729"/>
    </source>
</evidence>
<feature type="transmembrane region" description="Helical" evidence="16">
    <location>
        <begin position="188"/>
        <end position="210"/>
    </location>
</feature>
<feature type="transmembrane region" description="Helical" evidence="16">
    <location>
        <begin position="116"/>
        <end position="142"/>
    </location>
</feature>
<evidence type="ECO:0000256" key="5">
    <source>
        <dbReference type="ARBA" id="ARBA00022525"/>
    </source>
</evidence>
<dbReference type="Pfam" id="PF13347">
    <property type="entry name" value="MFS_2"/>
    <property type="match status" value="1"/>
</dbReference>
<organism evidence="17 18">
    <name type="scientific">Psychroflexus salarius</name>
    <dbReference type="NCBI Taxonomy" id="1155689"/>
    <lineage>
        <taxon>Bacteria</taxon>
        <taxon>Pseudomonadati</taxon>
        <taxon>Bacteroidota</taxon>
        <taxon>Flavobacteriia</taxon>
        <taxon>Flavobacteriales</taxon>
        <taxon>Flavobacteriaceae</taxon>
        <taxon>Psychroflexus</taxon>
    </lineage>
</organism>
<feature type="transmembrane region" description="Helical" evidence="16">
    <location>
        <begin position="25"/>
        <end position="46"/>
    </location>
</feature>
<dbReference type="GO" id="GO:0005886">
    <property type="term" value="C:plasma membrane"/>
    <property type="evidence" value="ECO:0007669"/>
    <property type="project" value="UniProtKB-SubCell"/>
</dbReference>
<dbReference type="Gene3D" id="3.20.20.80">
    <property type="entry name" value="Glycosidases"/>
    <property type="match status" value="1"/>
</dbReference>
<evidence type="ECO:0000256" key="15">
    <source>
        <dbReference type="ARBA" id="ARBA00043078"/>
    </source>
</evidence>
<feature type="transmembrane region" description="Helical" evidence="16">
    <location>
        <begin position="391"/>
        <end position="416"/>
    </location>
</feature>
<keyword evidence="6" id="KW-0732">Signal</keyword>
<feature type="transmembrane region" description="Helical" evidence="16">
    <location>
        <begin position="483"/>
        <end position="502"/>
    </location>
</feature>
<keyword evidence="11" id="KW-0961">Cell wall biogenesis/degradation</keyword>
<evidence type="ECO:0000256" key="12">
    <source>
        <dbReference type="ARBA" id="ARBA00023326"/>
    </source>
</evidence>
<dbReference type="EMBL" id="FQTW01000003">
    <property type="protein sequence ID" value="SHE58099.1"/>
    <property type="molecule type" value="Genomic_DNA"/>
</dbReference>
<feature type="transmembrane region" description="Helical" evidence="16">
    <location>
        <begin position="154"/>
        <end position="176"/>
    </location>
</feature>
<evidence type="ECO:0000256" key="11">
    <source>
        <dbReference type="ARBA" id="ARBA00023316"/>
    </source>
</evidence>
<protein>
    <recommendedName>
        <fullName evidence="15">Endo-1,3-beta-glucanase btgC</fullName>
    </recommendedName>
    <alternativeName>
        <fullName evidence="14">Laminarinase btgC</fullName>
    </alternativeName>
</protein>
<feature type="transmembrane region" description="Helical" evidence="16">
    <location>
        <begin position="87"/>
        <end position="104"/>
    </location>
</feature>
<evidence type="ECO:0000256" key="13">
    <source>
        <dbReference type="ARBA" id="ARBA00037649"/>
    </source>
</evidence>
<feature type="transmembrane region" description="Helical" evidence="16">
    <location>
        <begin position="52"/>
        <end position="75"/>
    </location>
</feature>
<evidence type="ECO:0000313" key="18">
    <source>
        <dbReference type="Proteomes" id="UP000184462"/>
    </source>
</evidence>
<dbReference type="PANTHER" id="PTHR16631">
    <property type="entry name" value="GLUCAN 1,3-BETA-GLUCOSIDASE"/>
    <property type="match status" value="1"/>
</dbReference>
<keyword evidence="3" id="KW-1003">Cell membrane</keyword>
<evidence type="ECO:0000256" key="1">
    <source>
        <dbReference type="ARBA" id="ARBA00004191"/>
    </source>
</evidence>
<dbReference type="Pfam" id="PF00332">
    <property type="entry name" value="Glyco_hydro_17"/>
    <property type="match status" value="1"/>
</dbReference>
<evidence type="ECO:0000256" key="16">
    <source>
        <dbReference type="SAM" id="Phobius"/>
    </source>
</evidence>
<evidence type="ECO:0000256" key="4">
    <source>
        <dbReference type="ARBA" id="ARBA00022512"/>
    </source>
</evidence>
<dbReference type="SUPFAM" id="SSF103473">
    <property type="entry name" value="MFS general substrate transporter"/>
    <property type="match status" value="1"/>
</dbReference>
<feature type="transmembrane region" description="Helical" evidence="16">
    <location>
        <begin position="437"/>
        <end position="463"/>
    </location>
</feature>
<evidence type="ECO:0000256" key="14">
    <source>
        <dbReference type="ARBA" id="ARBA00042373"/>
    </source>
</evidence>